<dbReference type="Gene3D" id="1.10.10.60">
    <property type="entry name" value="Homeodomain-like"/>
    <property type="match status" value="1"/>
</dbReference>
<dbReference type="SUPFAM" id="SSF51215">
    <property type="entry name" value="Regulatory protein AraC"/>
    <property type="match status" value="1"/>
</dbReference>
<evidence type="ECO:0000259" key="4">
    <source>
        <dbReference type="PROSITE" id="PS01124"/>
    </source>
</evidence>
<dbReference type="SUPFAM" id="SSF46689">
    <property type="entry name" value="Homeodomain-like"/>
    <property type="match status" value="1"/>
</dbReference>
<dbReference type="Pfam" id="PF12833">
    <property type="entry name" value="HTH_18"/>
    <property type="match status" value="1"/>
</dbReference>
<dbReference type="AlphaFoldDB" id="A0A9X3B7V4"/>
<name>A0A9X3B7V4_9BACT</name>
<reference evidence="5" key="2">
    <citation type="submission" date="2023-04" db="EMBL/GenBank/DDBJ databases">
        <title>Paracnuella aquatica gen. nov., sp. nov., a member of the family Chitinophagaceae isolated from a hot spring.</title>
        <authorList>
            <person name="Wang C."/>
        </authorList>
    </citation>
    <scope>NUCLEOTIDE SEQUENCE</scope>
    <source>
        <strain evidence="5">LB-8</strain>
    </source>
</reference>
<dbReference type="InterPro" id="IPR018060">
    <property type="entry name" value="HTH_AraC"/>
</dbReference>
<comment type="caution">
    <text evidence="5">The sequence shown here is derived from an EMBL/GenBank/DDBJ whole genome shotgun (WGS) entry which is preliminary data.</text>
</comment>
<keyword evidence="3" id="KW-0804">Transcription</keyword>
<gene>
    <name evidence="5" type="ORF">OCK74_11555</name>
</gene>
<keyword evidence="2" id="KW-0238">DNA-binding</keyword>
<dbReference type="PANTHER" id="PTHR43280">
    <property type="entry name" value="ARAC-FAMILY TRANSCRIPTIONAL REGULATOR"/>
    <property type="match status" value="1"/>
</dbReference>
<dbReference type="PROSITE" id="PS01124">
    <property type="entry name" value="HTH_ARAC_FAMILY_2"/>
    <property type="match status" value="1"/>
</dbReference>
<keyword evidence="1" id="KW-0805">Transcription regulation</keyword>
<reference evidence="5" key="1">
    <citation type="submission" date="2022-09" db="EMBL/GenBank/DDBJ databases">
        <authorList>
            <person name="Yuan C."/>
            <person name="Ke Z."/>
        </authorList>
    </citation>
    <scope>NUCLEOTIDE SEQUENCE</scope>
    <source>
        <strain evidence="5">LB-8</strain>
    </source>
</reference>
<dbReference type="GO" id="GO:0003700">
    <property type="term" value="F:DNA-binding transcription factor activity"/>
    <property type="evidence" value="ECO:0007669"/>
    <property type="project" value="InterPro"/>
</dbReference>
<dbReference type="Proteomes" id="UP001155483">
    <property type="component" value="Unassembled WGS sequence"/>
</dbReference>
<dbReference type="RefSeq" id="WP_279297194.1">
    <property type="nucleotide sequence ID" value="NZ_JAOTIF010000007.1"/>
</dbReference>
<dbReference type="InterPro" id="IPR009057">
    <property type="entry name" value="Homeodomain-like_sf"/>
</dbReference>
<dbReference type="SMART" id="SM00342">
    <property type="entry name" value="HTH_ARAC"/>
    <property type="match status" value="1"/>
</dbReference>
<evidence type="ECO:0000256" key="2">
    <source>
        <dbReference type="ARBA" id="ARBA00023125"/>
    </source>
</evidence>
<accession>A0A9X3B7V4</accession>
<dbReference type="PANTHER" id="PTHR43280:SF32">
    <property type="entry name" value="TRANSCRIPTIONAL REGULATORY PROTEIN"/>
    <property type="match status" value="1"/>
</dbReference>
<dbReference type="EMBL" id="JAOTIF010000007">
    <property type="protein sequence ID" value="MCU7549755.1"/>
    <property type="molecule type" value="Genomic_DNA"/>
</dbReference>
<evidence type="ECO:0000313" key="5">
    <source>
        <dbReference type="EMBL" id="MCU7549755.1"/>
    </source>
</evidence>
<dbReference type="GO" id="GO:0043565">
    <property type="term" value="F:sequence-specific DNA binding"/>
    <property type="evidence" value="ECO:0007669"/>
    <property type="project" value="InterPro"/>
</dbReference>
<evidence type="ECO:0000256" key="1">
    <source>
        <dbReference type="ARBA" id="ARBA00023015"/>
    </source>
</evidence>
<evidence type="ECO:0000313" key="6">
    <source>
        <dbReference type="Proteomes" id="UP001155483"/>
    </source>
</evidence>
<feature type="domain" description="HTH araC/xylS-type" evidence="4">
    <location>
        <begin position="188"/>
        <end position="286"/>
    </location>
</feature>
<protein>
    <submittedName>
        <fullName evidence="5">Helix-turn-helix domain-containing protein</fullName>
    </submittedName>
</protein>
<proteinExistence type="predicted"/>
<dbReference type="InterPro" id="IPR037923">
    <property type="entry name" value="HTH-like"/>
</dbReference>
<sequence length="287" mass="33419">MNKHHFGDADWQPLQTGISQFFHINRIEDYIEHIKFPLPPHRKTVYDFIFLTQGHSVRTKGLDKYEIEAPSFFYLPPYQITTHEIMSRDAKGFYCHFDAEILTKYYKPNDLVKEFPFLQFIGNPIINVEQQVIHPITNLLSRLKGEYDLHAQQFDVIGIYLLALFVEVKRFMGPATKLLENASFRVTQQYKEALMQFVYQKQKVSLYADLLAVTPNHLNKCVKAVTGKSAHDLLDEMILLEAKALLKQTSLSISEIADKVGKEYLSDFVRFFKTKTSLTPTEYRQLN</sequence>
<evidence type="ECO:0000256" key="3">
    <source>
        <dbReference type="ARBA" id="ARBA00023163"/>
    </source>
</evidence>
<organism evidence="5 6">
    <name type="scientific">Paraflavisolibacter caeni</name>
    <dbReference type="NCBI Taxonomy" id="2982496"/>
    <lineage>
        <taxon>Bacteria</taxon>
        <taxon>Pseudomonadati</taxon>
        <taxon>Bacteroidota</taxon>
        <taxon>Chitinophagia</taxon>
        <taxon>Chitinophagales</taxon>
        <taxon>Chitinophagaceae</taxon>
        <taxon>Paraflavisolibacter</taxon>
    </lineage>
</organism>
<keyword evidence="6" id="KW-1185">Reference proteome</keyword>